<feature type="compositionally biased region" description="Low complexity" evidence="8">
    <location>
        <begin position="87"/>
        <end position="99"/>
    </location>
</feature>
<dbReference type="OrthoDB" id="3223806at2759"/>
<evidence type="ECO:0000256" key="3">
    <source>
        <dbReference type="ARBA" id="ARBA00022670"/>
    </source>
</evidence>
<feature type="compositionally biased region" description="Low complexity" evidence="8">
    <location>
        <begin position="11"/>
        <end position="23"/>
    </location>
</feature>
<dbReference type="GO" id="GO:0005737">
    <property type="term" value="C:cytoplasm"/>
    <property type="evidence" value="ECO:0007669"/>
    <property type="project" value="TreeGrafter"/>
</dbReference>
<keyword evidence="4" id="KW-0053">Apoptosis</keyword>
<feature type="region of interest" description="Disordered" evidence="8">
    <location>
        <begin position="1"/>
        <end position="99"/>
    </location>
</feature>
<feature type="compositionally biased region" description="Low complexity" evidence="8">
    <location>
        <begin position="115"/>
        <end position="128"/>
    </location>
</feature>
<feature type="region of interest" description="Disordered" evidence="8">
    <location>
        <begin position="115"/>
        <end position="147"/>
    </location>
</feature>
<dbReference type="GO" id="GO:0006508">
    <property type="term" value="P:proteolysis"/>
    <property type="evidence" value="ECO:0007669"/>
    <property type="project" value="UniProtKB-KW"/>
</dbReference>
<dbReference type="InterPro" id="IPR050452">
    <property type="entry name" value="Metacaspase"/>
</dbReference>
<evidence type="ECO:0000256" key="8">
    <source>
        <dbReference type="SAM" id="MobiDB-lite"/>
    </source>
</evidence>
<feature type="compositionally biased region" description="Polar residues" evidence="8">
    <location>
        <begin position="72"/>
        <end position="86"/>
    </location>
</feature>
<protein>
    <recommendedName>
        <fullName evidence="2">Metacaspase-1</fullName>
    </recommendedName>
</protein>
<evidence type="ECO:0000313" key="10">
    <source>
        <dbReference type="EMBL" id="OEJ83106.1"/>
    </source>
</evidence>
<dbReference type="InterPro" id="IPR029030">
    <property type="entry name" value="Caspase-like_dom_sf"/>
</dbReference>
<comment type="similarity">
    <text evidence="1">Belongs to the peptidase C14B family.</text>
</comment>
<dbReference type="FunFam" id="3.40.50.12660:FF:000005">
    <property type="entry name" value="Mca1p"/>
    <property type="match status" value="1"/>
</dbReference>
<dbReference type="InterPro" id="IPR011600">
    <property type="entry name" value="Pept_C14_caspase"/>
</dbReference>
<keyword evidence="7" id="KW-0865">Zymogen</keyword>
<sequence length="460" mass="51275">MFPGSGRYTYNNNQQQQQQQQQQYSRPSAPPPGQYQGEQQYSRPSAPPPGQYQQEQQQYSRPAAPPPGSGSNRYPDNGLNSSDYSFTNVNGNTNGNINPQAMQQQATMNNNASYSNAQANQQQSSANSHYVQPQQQYRPPSQVQTSANTNTQFQYSQCTGRRKALIVGINYFNSQNELRGCINDAQNMFNFLCSQYGYSHDDIVILTDDQSEMGRVPLRANIIRAMQWLVKDARPNDSLVFHYSGHGGQTKDLDGDEDDGMDDVIYPVDFQQTSHITDDEMHDIMVKVLPQGCRLTALFDSCHSGSVLDLPYTYSTKGVIKEPNMYKALGQEGLQTVLSYATGNKQAMMSGISSIFKTVTSGGSHLSAQQREQVKQMKFSPADVVMFSGCKDDQTSADASENGRATGALSWAFMKVIGQQPQQSYLTLLQNMRYELSSKYSQKPQLSSSHPIDVNLQFIM</sequence>
<dbReference type="SUPFAM" id="SSF52129">
    <property type="entry name" value="Caspase-like"/>
    <property type="match status" value="1"/>
</dbReference>
<evidence type="ECO:0000313" key="11">
    <source>
        <dbReference type="Proteomes" id="UP000095728"/>
    </source>
</evidence>
<evidence type="ECO:0000256" key="1">
    <source>
        <dbReference type="ARBA" id="ARBA00009005"/>
    </source>
</evidence>
<proteinExistence type="inferred from homology"/>
<reference evidence="11" key="1">
    <citation type="journal article" date="2016" name="Genome Announc.">
        <title>Genome sequences of three species of Hanseniaspora isolated from spontaneous wine fermentations.</title>
        <authorList>
            <person name="Sternes P.R."/>
            <person name="Lee D."/>
            <person name="Kutyna D.R."/>
            <person name="Borneman A.R."/>
        </authorList>
    </citation>
    <scope>NUCLEOTIDE SEQUENCE [LARGE SCALE GENOMIC DNA]</scope>
    <source>
        <strain evidence="11">AWRI3579</strain>
    </source>
</reference>
<dbReference type="PANTHER" id="PTHR48104">
    <property type="entry name" value="METACASPASE-4"/>
    <property type="match status" value="1"/>
</dbReference>
<dbReference type="GO" id="GO:0006915">
    <property type="term" value="P:apoptotic process"/>
    <property type="evidence" value="ECO:0007669"/>
    <property type="project" value="UniProtKB-KW"/>
</dbReference>
<comment type="caution">
    <text evidence="10">The sequence shown here is derived from an EMBL/GenBank/DDBJ whole genome shotgun (WGS) entry which is preliminary data.</text>
</comment>
<organism evidence="10 11">
    <name type="scientific">Hanseniaspora osmophila</name>
    <dbReference type="NCBI Taxonomy" id="56408"/>
    <lineage>
        <taxon>Eukaryota</taxon>
        <taxon>Fungi</taxon>
        <taxon>Dikarya</taxon>
        <taxon>Ascomycota</taxon>
        <taxon>Saccharomycotina</taxon>
        <taxon>Saccharomycetes</taxon>
        <taxon>Saccharomycodales</taxon>
        <taxon>Saccharomycodaceae</taxon>
        <taxon>Hanseniaspora</taxon>
    </lineage>
</organism>
<evidence type="ECO:0000256" key="2">
    <source>
        <dbReference type="ARBA" id="ARBA00016994"/>
    </source>
</evidence>
<dbReference type="Gene3D" id="3.40.50.12660">
    <property type="match status" value="1"/>
</dbReference>
<dbReference type="AlphaFoldDB" id="A0A1E5R872"/>
<dbReference type="STRING" id="56408.A0A1E5R872"/>
<accession>A0A1E5R872</accession>
<dbReference type="FunCoup" id="A0A1E5R872">
    <property type="interactions" value="374"/>
</dbReference>
<gene>
    <name evidence="10" type="ORF">AWRI3579_g3354</name>
</gene>
<keyword evidence="3" id="KW-0645">Protease</keyword>
<dbReference type="PANTHER" id="PTHR48104:SF30">
    <property type="entry name" value="METACASPASE-1"/>
    <property type="match status" value="1"/>
</dbReference>
<dbReference type="GO" id="GO:0004197">
    <property type="term" value="F:cysteine-type endopeptidase activity"/>
    <property type="evidence" value="ECO:0007669"/>
    <property type="project" value="InterPro"/>
</dbReference>
<keyword evidence="6" id="KW-0788">Thiol protease</keyword>
<dbReference type="InParanoid" id="A0A1E5R872"/>
<evidence type="ECO:0000256" key="4">
    <source>
        <dbReference type="ARBA" id="ARBA00022703"/>
    </source>
</evidence>
<feature type="compositionally biased region" description="Polar residues" evidence="8">
    <location>
        <begin position="129"/>
        <end position="147"/>
    </location>
</feature>
<evidence type="ECO:0000259" key="9">
    <source>
        <dbReference type="Pfam" id="PF00656"/>
    </source>
</evidence>
<keyword evidence="5" id="KW-0378">Hydrolase</keyword>
<dbReference type="Pfam" id="PF00656">
    <property type="entry name" value="Peptidase_C14"/>
    <property type="match status" value="1"/>
</dbReference>
<feature type="domain" description="Peptidase C14 caspase" evidence="9">
    <location>
        <begin position="161"/>
        <end position="451"/>
    </location>
</feature>
<evidence type="ECO:0000256" key="6">
    <source>
        <dbReference type="ARBA" id="ARBA00022807"/>
    </source>
</evidence>
<evidence type="ECO:0000256" key="7">
    <source>
        <dbReference type="ARBA" id="ARBA00023145"/>
    </source>
</evidence>
<dbReference type="Proteomes" id="UP000095728">
    <property type="component" value="Unassembled WGS sequence"/>
</dbReference>
<name>A0A1E5R872_9ASCO</name>
<evidence type="ECO:0000256" key="5">
    <source>
        <dbReference type="ARBA" id="ARBA00022801"/>
    </source>
</evidence>
<keyword evidence="11" id="KW-1185">Reference proteome</keyword>
<dbReference type="EMBL" id="LPNM01000009">
    <property type="protein sequence ID" value="OEJ83106.1"/>
    <property type="molecule type" value="Genomic_DNA"/>
</dbReference>